<name>A0AA41XC60_9MICO</name>
<keyword evidence="6 13" id="KW-0312">Gluconeogenesis</keyword>
<feature type="domain" description="Serine dehydratase-like alpha subunit" evidence="14">
    <location>
        <begin position="192"/>
        <end position="478"/>
    </location>
</feature>
<evidence type="ECO:0000256" key="1">
    <source>
        <dbReference type="ARBA" id="ARBA00001966"/>
    </source>
</evidence>
<accession>A0AA41XC60</accession>
<reference evidence="16" key="1">
    <citation type="submission" date="2022-08" db="EMBL/GenBank/DDBJ databases">
        <authorList>
            <person name="Deng Y."/>
            <person name="Han X.-F."/>
            <person name="Zhang Y.-Q."/>
        </authorList>
    </citation>
    <scope>NUCLEOTIDE SEQUENCE</scope>
    <source>
        <strain evidence="16">CPCC 203407</strain>
    </source>
</reference>
<dbReference type="InterPro" id="IPR004644">
    <property type="entry name" value="Fe-S_L-Ser_mono"/>
</dbReference>
<protein>
    <recommendedName>
        <fullName evidence="5 13">L-serine dehydratase</fullName>
        <ecNumber evidence="4 13">4.3.1.17</ecNumber>
    </recommendedName>
</protein>
<comment type="caution">
    <text evidence="16">The sequence shown here is derived from an EMBL/GenBank/DDBJ whole genome shotgun (WGS) entry which is preliminary data.</text>
</comment>
<dbReference type="Pfam" id="PF03315">
    <property type="entry name" value="SDH_beta"/>
    <property type="match status" value="1"/>
</dbReference>
<dbReference type="GO" id="GO:0046872">
    <property type="term" value="F:metal ion binding"/>
    <property type="evidence" value="ECO:0007669"/>
    <property type="project" value="UniProtKB-KW"/>
</dbReference>
<keyword evidence="10 13" id="KW-0411">Iron-sulfur</keyword>
<dbReference type="PANTHER" id="PTHR30182">
    <property type="entry name" value="L-SERINE DEHYDRATASE"/>
    <property type="match status" value="1"/>
</dbReference>
<evidence type="ECO:0000256" key="9">
    <source>
        <dbReference type="ARBA" id="ARBA00023004"/>
    </source>
</evidence>
<keyword evidence="17" id="KW-1185">Reference proteome</keyword>
<evidence type="ECO:0000256" key="13">
    <source>
        <dbReference type="RuleBase" id="RU366059"/>
    </source>
</evidence>
<proteinExistence type="inferred from homology"/>
<dbReference type="InterPro" id="IPR005131">
    <property type="entry name" value="Ser_deHydtase_bsu"/>
</dbReference>
<dbReference type="InterPro" id="IPR051318">
    <property type="entry name" value="Fe-S_L-Ser"/>
</dbReference>
<evidence type="ECO:0000256" key="10">
    <source>
        <dbReference type="ARBA" id="ARBA00023014"/>
    </source>
</evidence>
<dbReference type="GO" id="GO:0003941">
    <property type="term" value="F:L-serine ammonia-lyase activity"/>
    <property type="evidence" value="ECO:0007669"/>
    <property type="project" value="UniProtKB-UniRule"/>
</dbReference>
<feature type="domain" description="Serine dehydratase beta chain" evidence="15">
    <location>
        <begin position="4"/>
        <end position="155"/>
    </location>
</feature>
<dbReference type="GO" id="GO:0051539">
    <property type="term" value="F:4 iron, 4 sulfur cluster binding"/>
    <property type="evidence" value="ECO:0007669"/>
    <property type="project" value="UniProtKB-UniRule"/>
</dbReference>
<evidence type="ECO:0000256" key="4">
    <source>
        <dbReference type="ARBA" id="ARBA00012093"/>
    </source>
</evidence>
<dbReference type="Proteomes" id="UP001165587">
    <property type="component" value="Unassembled WGS sequence"/>
</dbReference>
<evidence type="ECO:0000256" key="7">
    <source>
        <dbReference type="ARBA" id="ARBA00022485"/>
    </source>
</evidence>
<dbReference type="InterPro" id="IPR005130">
    <property type="entry name" value="Ser_deHydtase-like_asu"/>
</dbReference>
<evidence type="ECO:0000259" key="14">
    <source>
        <dbReference type="Pfam" id="PF03313"/>
    </source>
</evidence>
<keyword evidence="9 13" id="KW-0408">Iron</keyword>
<dbReference type="SUPFAM" id="SSF143548">
    <property type="entry name" value="Serine metabolism enzymes domain"/>
    <property type="match status" value="1"/>
</dbReference>
<evidence type="ECO:0000313" key="16">
    <source>
        <dbReference type="EMBL" id="MCS5725529.1"/>
    </source>
</evidence>
<evidence type="ECO:0000256" key="12">
    <source>
        <dbReference type="ARBA" id="ARBA00049406"/>
    </source>
</evidence>
<evidence type="ECO:0000259" key="15">
    <source>
        <dbReference type="Pfam" id="PF03315"/>
    </source>
</evidence>
<sequence>MTLSTFDLFSVGIGPSSSHTVGPMRAASAFAALLVAEGRLPVVASVRVDLYGSLAATGRGHGTFGAVLLGLEGHRPEEILPETVEARRSAIAASGCVLLGGERSIPLREDDLVLHPLTVLPRHSNALRFTAVAVGGEVLASETYYSVGGGFVEREGDIADGAAGSGEGDVRVGAVPFPFRTAAELLGHCAASGLSFAGVMLRNEVEVSGCDEAEVSRRLLVVRDVMDECVATSLGRTGVLPGGLSVRRRAPEWLARLEAADPLGAPEYWQEWVNLVALAVNEENASGGRVVTAPTNGAAGIVPAVLHYARNYLRRGEGASGGDGAGGDEGGAGAGLSADEVCVRFLLAAAAVGVLYKEQASISGAEVGCQGEVGSASSMAAAGLAEVMGGTPAQVENAAEIAMEHNLGLTCDPIGGLVQIPCIERNALAAAKAINAARMALWGDGSHHVSLDQVIATMRETGRDMNSKYKETSLGGLAVSVVEC</sequence>
<comment type="pathway">
    <text evidence="2">Carbohydrate biosynthesis; gluconeogenesis.</text>
</comment>
<evidence type="ECO:0000256" key="8">
    <source>
        <dbReference type="ARBA" id="ARBA00022723"/>
    </source>
</evidence>
<organism evidence="16 17">
    <name type="scientific">Herbiconiux oxytropis</name>
    <dbReference type="NCBI Taxonomy" id="2970915"/>
    <lineage>
        <taxon>Bacteria</taxon>
        <taxon>Bacillati</taxon>
        <taxon>Actinomycetota</taxon>
        <taxon>Actinomycetes</taxon>
        <taxon>Micrococcales</taxon>
        <taxon>Microbacteriaceae</taxon>
        <taxon>Herbiconiux</taxon>
    </lineage>
</organism>
<comment type="cofactor">
    <cofactor evidence="1 13">
        <name>[4Fe-4S] cluster</name>
        <dbReference type="ChEBI" id="CHEBI:49883"/>
    </cofactor>
</comment>
<dbReference type="FunFam" id="3.30.1330.90:FF:000001">
    <property type="entry name" value="L-serine ammonia-lyase 1"/>
    <property type="match status" value="1"/>
</dbReference>
<gene>
    <name evidence="16" type="ORF">N1028_06435</name>
</gene>
<evidence type="ECO:0000256" key="11">
    <source>
        <dbReference type="ARBA" id="ARBA00023239"/>
    </source>
</evidence>
<comment type="catalytic activity">
    <reaction evidence="12 13">
        <text>L-serine = pyruvate + NH4(+)</text>
        <dbReference type="Rhea" id="RHEA:19169"/>
        <dbReference type="ChEBI" id="CHEBI:15361"/>
        <dbReference type="ChEBI" id="CHEBI:28938"/>
        <dbReference type="ChEBI" id="CHEBI:33384"/>
        <dbReference type="EC" id="4.3.1.17"/>
    </reaction>
</comment>
<dbReference type="RefSeq" id="WP_259526038.1">
    <property type="nucleotide sequence ID" value="NZ_JANLCK010000003.1"/>
</dbReference>
<evidence type="ECO:0000256" key="2">
    <source>
        <dbReference type="ARBA" id="ARBA00004742"/>
    </source>
</evidence>
<keyword evidence="7 13" id="KW-0004">4Fe-4S</keyword>
<evidence type="ECO:0000256" key="6">
    <source>
        <dbReference type="ARBA" id="ARBA00022432"/>
    </source>
</evidence>
<keyword evidence="11 13" id="KW-0456">Lyase</keyword>
<dbReference type="AlphaFoldDB" id="A0AA41XC60"/>
<keyword evidence="8 13" id="KW-0479">Metal-binding</keyword>
<evidence type="ECO:0000256" key="3">
    <source>
        <dbReference type="ARBA" id="ARBA00008636"/>
    </source>
</evidence>
<comment type="similarity">
    <text evidence="3 13">Belongs to the iron-sulfur dependent L-serine dehydratase family.</text>
</comment>
<dbReference type="EMBL" id="JANLCK010000003">
    <property type="protein sequence ID" value="MCS5725529.1"/>
    <property type="molecule type" value="Genomic_DNA"/>
</dbReference>
<dbReference type="Pfam" id="PF03313">
    <property type="entry name" value="SDH_alpha"/>
    <property type="match status" value="1"/>
</dbReference>
<evidence type="ECO:0000256" key="5">
    <source>
        <dbReference type="ARBA" id="ARBA00018995"/>
    </source>
</evidence>
<dbReference type="InterPro" id="IPR029009">
    <property type="entry name" value="ASB_dom_sf"/>
</dbReference>
<dbReference type="Gene3D" id="3.30.1330.90">
    <property type="entry name" value="D-3-phosphoglycerate dehydrogenase, domain 3"/>
    <property type="match status" value="1"/>
</dbReference>
<evidence type="ECO:0000313" key="17">
    <source>
        <dbReference type="Proteomes" id="UP001165587"/>
    </source>
</evidence>
<dbReference type="EC" id="4.3.1.17" evidence="4 13"/>
<dbReference type="GO" id="GO:0006094">
    <property type="term" value="P:gluconeogenesis"/>
    <property type="evidence" value="ECO:0007669"/>
    <property type="project" value="UniProtKB-KW"/>
</dbReference>
<dbReference type="NCBIfam" id="TIGR00720">
    <property type="entry name" value="sda_mono"/>
    <property type="match status" value="1"/>
</dbReference>
<dbReference type="PANTHER" id="PTHR30182:SF1">
    <property type="entry name" value="L-SERINE DEHYDRATASE 1"/>
    <property type="match status" value="1"/>
</dbReference>